<dbReference type="InterPro" id="IPR001564">
    <property type="entry name" value="Nucleoside_diP_kinase"/>
</dbReference>
<dbReference type="EC" id="2.7.4.6" evidence="3"/>
<comment type="caution">
    <text evidence="15">The sequence shown here is derived from an EMBL/GenBank/DDBJ whole genome shotgun (WGS) entry which is preliminary data.</text>
</comment>
<evidence type="ECO:0000256" key="13">
    <source>
        <dbReference type="RuleBase" id="RU004011"/>
    </source>
</evidence>
<dbReference type="InterPro" id="IPR034907">
    <property type="entry name" value="NDK-like_dom"/>
</dbReference>
<dbReference type="CDD" id="cd04413">
    <property type="entry name" value="NDPk_I"/>
    <property type="match status" value="1"/>
</dbReference>
<keyword evidence="16" id="KW-1185">Reference proteome</keyword>
<dbReference type="GO" id="GO:0004550">
    <property type="term" value="F:nucleoside diphosphate kinase activity"/>
    <property type="evidence" value="ECO:0007669"/>
    <property type="project" value="UniProtKB-EC"/>
</dbReference>
<keyword evidence="11" id="KW-0546">Nucleotide metabolism</keyword>
<evidence type="ECO:0000259" key="14">
    <source>
        <dbReference type="SMART" id="SM00562"/>
    </source>
</evidence>
<dbReference type="EMBL" id="JXYS01000004">
    <property type="protein sequence ID" value="KJF18869.1"/>
    <property type="molecule type" value="Genomic_DNA"/>
</dbReference>
<proteinExistence type="inferred from homology"/>
<name>A0A0D8HM16_9ACTN</name>
<dbReference type="GO" id="GO:0006228">
    <property type="term" value="P:UTP biosynthetic process"/>
    <property type="evidence" value="ECO:0007669"/>
    <property type="project" value="InterPro"/>
</dbReference>
<dbReference type="AlphaFoldDB" id="A0A0D8HM16"/>
<evidence type="ECO:0000256" key="9">
    <source>
        <dbReference type="ARBA" id="ARBA00022840"/>
    </source>
</evidence>
<organism evidence="15 16">
    <name type="scientific">Acidithrix ferrooxidans</name>
    <dbReference type="NCBI Taxonomy" id="1280514"/>
    <lineage>
        <taxon>Bacteria</taxon>
        <taxon>Bacillati</taxon>
        <taxon>Actinomycetota</taxon>
        <taxon>Acidimicrobiia</taxon>
        <taxon>Acidimicrobiales</taxon>
        <taxon>Acidimicrobiaceae</taxon>
        <taxon>Acidithrix</taxon>
    </lineage>
</organism>
<keyword evidence="10" id="KW-0460">Magnesium</keyword>
<reference evidence="15 16" key="1">
    <citation type="submission" date="2015-01" db="EMBL/GenBank/DDBJ databases">
        <title>Draft genome of the acidophilic iron oxidizer Acidithrix ferrooxidans strain Py-F3.</title>
        <authorList>
            <person name="Poehlein A."/>
            <person name="Eisen S."/>
            <person name="Schloemann M."/>
            <person name="Johnson B.D."/>
            <person name="Daniel R."/>
            <person name="Muehling M."/>
        </authorList>
    </citation>
    <scope>NUCLEOTIDE SEQUENCE [LARGE SCALE GENOMIC DNA]</scope>
    <source>
        <strain evidence="15 16">Py-F3</strain>
    </source>
</reference>
<keyword evidence="6" id="KW-0479">Metal-binding</keyword>
<evidence type="ECO:0000256" key="4">
    <source>
        <dbReference type="ARBA" id="ARBA00017632"/>
    </source>
</evidence>
<evidence type="ECO:0000256" key="1">
    <source>
        <dbReference type="ARBA" id="ARBA00001946"/>
    </source>
</evidence>
<dbReference type="GO" id="GO:0006241">
    <property type="term" value="P:CTP biosynthetic process"/>
    <property type="evidence" value="ECO:0007669"/>
    <property type="project" value="InterPro"/>
</dbReference>
<evidence type="ECO:0000256" key="7">
    <source>
        <dbReference type="ARBA" id="ARBA00022741"/>
    </source>
</evidence>
<dbReference type="GO" id="GO:0046872">
    <property type="term" value="F:metal ion binding"/>
    <property type="evidence" value="ECO:0007669"/>
    <property type="project" value="UniProtKB-KW"/>
</dbReference>
<feature type="binding site" evidence="12">
    <location>
        <position position="102"/>
    </location>
    <ligand>
        <name>ATP</name>
        <dbReference type="ChEBI" id="CHEBI:30616"/>
    </ligand>
</feature>
<keyword evidence="7" id="KW-0547">Nucleotide-binding</keyword>
<feature type="active site" description="Pros-phosphohistidine intermediate" evidence="12">
    <location>
        <position position="126"/>
    </location>
</feature>
<protein>
    <recommendedName>
        <fullName evidence="4">Nucleoside diphosphate kinase</fullName>
        <ecNumber evidence="3">2.7.4.6</ecNumber>
    </recommendedName>
</protein>
<dbReference type="Pfam" id="PF00334">
    <property type="entry name" value="NDK"/>
    <property type="match status" value="1"/>
</dbReference>
<accession>A0A0D8HM16</accession>
<dbReference type="FunFam" id="3.30.70.141:FF:000003">
    <property type="entry name" value="Nucleoside diphosphate kinase"/>
    <property type="match status" value="1"/>
</dbReference>
<comment type="similarity">
    <text evidence="2 12 13">Belongs to the NDK family.</text>
</comment>
<feature type="binding site" evidence="12">
    <location>
        <position position="123"/>
    </location>
    <ligand>
        <name>ATP</name>
        <dbReference type="ChEBI" id="CHEBI:30616"/>
    </ligand>
</feature>
<feature type="binding site" evidence="12">
    <location>
        <position position="67"/>
    </location>
    <ligand>
        <name>ATP</name>
        <dbReference type="ChEBI" id="CHEBI:30616"/>
    </ligand>
</feature>
<sequence>MGFGLVNLWAMNSTFFMCKPDAVERGLIGEIIRRIEATGLKIVRAELRVVDEATAKAHYAEHEGKPFFGELISFITSSPVFVTEISGPDGTWEIVRKLMGKTNPAEAAPGTIRGDLATSISANLVHGSDSADSARRELANFFPVR</sequence>
<keyword evidence="9" id="KW-0067">ATP-binding</keyword>
<keyword evidence="8 15" id="KW-0418">Kinase</keyword>
<dbReference type="STRING" id="1280514.AXFE_02740"/>
<dbReference type="PATRIC" id="fig|1280514.3.peg.374"/>
<dbReference type="GO" id="GO:0006183">
    <property type="term" value="P:GTP biosynthetic process"/>
    <property type="evidence" value="ECO:0007669"/>
    <property type="project" value="InterPro"/>
</dbReference>
<gene>
    <name evidence="15" type="primary">ndk</name>
    <name evidence="15" type="ORF">AXFE_02740</name>
</gene>
<evidence type="ECO:0000256" key="2">
    <source>
        <dbReference type="ARBA" id="ARBA00008142"/>
    </source>
</evidence>
<dbReference type="PANTHER" id="PTHR11349">
    <property type="entry name" value="NUCLEOSIDE DIPHOSPHATE KINASE"/>
    <property type="match status" value="1"/>
</dbReference>
<keyword evidence="5 15" id="KW-0808">Transferase</keyword>
<evidence type="ECO:0000256" key="6">
    <source>
        <dbReference type="ARBA" id="ARBA00022723"/>
    </source>
</evidence>
<evidence type="ECO:0000256" key="3">
    <source>
        <dbReference type="ARBA" id="ARBA00012966"/>
    </source>
</evidence>
<dbReference type="SUPFAM" id="SSF54919">
    <property type="entry name" value="Nucleoside diphosphate kinase, NDK"/>
    <property type="match status" value="1"/>
</dbReference>
<dbReference type="InterPro" id="IPR036850">
    <property type="entry name" value="NDK-like_dom_sf"/>
</dbReference>
<dbReference type="SMART" id="SM00562">
    <property type="entry name" value="NDK"/>
    <property type="match status" value="1"/>
</dbReference>
<dbReference type="Gene3D" id="3.30.70.141">
    <property type="entry name" value="Nucleoside diphosphate kinase-like domain"/>
    <property type="match status" value="1"/>
</dbReference>
<evidence type="ECO:0000256" key="5">
    <source>
        <dbReference type="ARBA" id="ARBA00022679"/>
    </source>
</evidence>
<dbReference type="PROSITE" id="PS51374">
    <property type="entry name" value="NDPK_LIKE"/>
    <property type="match status" value="1"/>
</dbReference>
<dbReference type="NCBIfam" id="NF001908">
    <property type="entry name" value="PRK00668.1"/>
    <property type="match status" value="1"/>
</dbReference>
<evidence type="ECO:0000313" key="15">
    <source>
        <dbReference type="EMBL" id="KJF18869.1"/>
    </source>
</evidence>
<feature type="domain" description="Nucleoside diphosphate kinase-like" evidence="14">
    <location>
        <begin position="11"/>
        <end position="145"/>
    </location>
</feature>
<dbReference type="Proteomes" id="UP000032360">
    <property type="component" value="Unassembled WGS sequence"/>
</dbReference>
<feature type="binding site" evidence="12">
    <location>
        <position position="113"/>
    </location>
    <ligand>
        <name>ATP</name>
        <dbReference type="ChEBI" id="CHEBI:30616"/>
    </ligand>
</feature>
<evidence type="ECO:0000256" key="12">
    <source>
        <dbReference type="PROSITE-ProRule" id="PRU00706"/>
    </source>
</evidence>
<dbReference type="GO" id="GO:0005524">
    <property type="term" value="F:ATP binding"/>
    <property type="evidence" value="ECO:0007669"/>
    <property type="project" value="UniProtKB-KW"/>
</dbReference>
<evidence type="ECO:0000256" key="11">
    <source>
        <dbReference type="ARBA" id="ARBA00023080"/>
    </source>
</evidence>
<evidence type="ECO:0000256" key="8">
    <source>
        <dbReference type="ARBA" id="ARBA00022777"/>
    </source>
</evidence>
<dbReference type="PRINTS" id="PR01243">
    <property type="entry name" value="NUCDPKINASE"/>
</dbReference>
<evidence type="ECO:0000313" key="16">
    <source>
        <dbReference type="Proteomes" id="UP000032360"/>
    </source>
</evidence>
<comment type="cofactor">
    <cofactor evidence="1">
        <name>Mg(2+)</name>
        <dbReference type="ChEBI" id="CHEBI:18420"/>
    </cofactor>
</comment>
<feature type="binding site" evidence="12">
    <location>
        <position position="96"/>
    </location>
    <ligand>
        <name>ATP</name>
        <dbReference type="ChEBI" id="CHEBI:30616"/>
    </ligand>
</feature>
<evidence type="ECO:0000256" key="10">
    <source>
        <dbReference type="ARBA" id="ARBA00022842"/>
    </source>
</evidence>
<feature type="binding site" evidence="12">
    <location>
        <position position="19"/>
    </location>
    <ligand>
        <name>ATP</name>
        <dbReference type="ChEBI" id="CHEBI:30616"/>
    </ligand>
</feature>